<proteinExistence type="predicted"/>
<protein>
    <submittedName>
        <fullName evidence="1">Uncharacterized protein</fullName>
    </submittedName>
</protein>
<name>A0A024USB8_9STRA</name>
<evidence type="ECO:0000313" key="1">
    <source>
        <dbReference type="EMBL" id="ETW08533.1"/>
    </source>
</evidence>
<dbReference type="AlphaFoldDB" id="A0A024USB8"/>
<dbReference type="GeneID" id="20078145"/>
<dbReference type="EMBL" id="KI913953">
    <property type="protein sequence ID" value="ETW08533.1"/>
    <property type="molecule type" value="Genomic_DNA"/>
</dbReference>
<accession>A0A024USB8</accession>
<gene>
    <name evidence="1" type="ORF">H310_01095</name>
</gene>
<sequence>MGLRSCQPFMQYDHMTQHFSVDPHCYDSTISTLIPRSYVTTAGYIPRLATWKATPRSLPFLKKRISEFAASKTTPSTSPVLKRVQYGVLSWPSLEHRAPRCTFRNHPN</sequence>
<dbReference type="RefSeq" id="XP_008862338.1">
    <property type="nucleotide sequence ID" value="XM_008864116.1"/>
</dbReference>
<dbReference type="VEuPathDB" id="FungiDB:H310_01095"/>
<organism evidence="1">
    <name type="scientific">Aphanomyces invadans</name>
    <dbReference type="NCBI Taxonomy" id="157072"/>
    <lineage>
        <taxon>Eukaryota</taxon>
        <taxon>Sar</taxon>
        <taxon>Stramenopiles</taxon>
        <taxon>Oomycota</taxon>
        <taxon>Saprolegniomycetes</taxon>
        <taxon>Saprolegniales</taxon>
        <taxon>Verrucalvaceae</taxon>
        <taxon>Aphanomyces</taxon>
    </lineage>
</organism>
<reference evidence="1" key="1">
    <citation type="submission" date="2013-12" db="EMBL/GenBank/DDBJ databases">
        <title>The Genome Sequence of Aphanomyces invadans NJM9701.</title>
        <authorList>
            <consortium name="The Broad Institute Genomics Platform"/>
            <person name="Russ C."/>
            <person name="Tyler B."/>
            <person name="van West P."/>
            <person name="Dieguez-Uribeondo J."/>
            <person name="Young S.K."/>
            <person name="Zeng Q."/>
            <person name="Gargeya S."/>
            <person name="Fitzgerald M."/>
            <person name="Abouelleil A."/>
            <person name="Alvarado L."/>
            <person name="Chapman S.B."/>
            <person name="Gainer-Dewar J."/>
            <person name="Goldberg J."/>
            <person name="Griggs A."/>
            <person name="Gujja S."/>
            <person name="Hansen M."/>
            <person name="Howarth C."/>
            <person name="Imamovic A."/>
            <person name="Ireland A."/>
            <person name="Larimer J."/>
            <person name="McCowan C."/>
            <person name="Murphy C."/>
            <person name="Pearson M."/>
            <person name="Poon T.W."/>
            <person name="Priest M."/>
            <person name="Roberts A."/>
            <person name="Saif S."/>
            <person name="Shea T."/>
            <person name="Sykes S."/>
            <person name="Wortman J."/>
            <person name="Nusbaum C."/>
            <person name="Birren B."/>
        </authorList>
    </citation>
    <scope>NUCLEOTIDE SEQUENCE [LARGE SCALE GENOMIC DNA]</scope>
    <source>
        <strain evidence="1">NJM9701</strain>
    </source>
</reference>